<keyword evidence="10" id="KW-1185">Reference proteome</keyword>
<organism evidence="9 10">
    <name type="scientific">Duganella zoogloeoides</name>
    <dbReference type="NCBI Taxonomy" id="75659"/>
    <lineage>
        <taxon>Bacteria</taxon>
        <taxon>Pseudomonadati</taxon>
        <taxon>Pseudomonadota</taxon>
        <taxon>Betaproteobacteria</taxon>
        <taxon>Burkholderiales</taxon>
        <taxon>Oxalobacteraceae</taxon>
        <taxon>Telluria group</taxon>
        <taxon>Duganella</taxon>
    </lineage>
</organism>
<dbReference type="InterPro" id="IPR008949">
    <property type="entry name" value="Isoprenoid_synthase_dom_sf"/>
</dbReference>
<reference evidence="9 10" key="1">
    <citation type="submission" date="2023-11" db="EMBL/GenBank/DDBJ databases">
        <title>MicrobeMod: A computational toolkit for identifying prokaryotic methylation and restriction-modification with nanopore sequencing.</title>
        <authorList>
            <person name="Crits-Christoph A."/>
            <person name="Kang S.C."/>
            <person name="Lee H."/>
            <person name="Ostrov N."/>
        </authorList>
    </citation>
    <scope>NUCLEOTIDE SEQUENCE [LARGE SCALE GENOMIC DNA]</scope>
    <source>
        <strain evidence="9 10">ATCC 25935</strain>
    </source>
</reference>
<comment type="similarity">
    <text evidence="2 7">Belongs to the FPP/GGPP synthase family.</text>
</comment>
<keyword evidence="4" id="KW-0479">Metal-binding</keyword>
<evidence type="ECO:0000256" key="5">
    <source>
        <dbReference type="ARBA" id="ARBA00022842"/>
    </source>
</evidence>
<dbReference type="RefSeq" id="WP_019920567.1">
    <property type="nucleotide sequence ID" value="NZ_CP140152.1"/>
</dbReference>
<accession>A0ABZ0Y3F0</accession>
<dbReference type="CDD" id="cd00867">
    <property type="entry name" value="Trans_IPPS"/>
    <property type="match status" value="1"/>
</dbReference>
<evidence type="ECO:0000256" key="8">
    <source>
        <dbReference type="SAM" id="MobiDB-lite"/>
    </source>
</evidence>
<feature type="region of interest" description="Disordered" evidence="8">
    <location>
        <begin position="222"/>
        <end position="249"/>
    </location>
</feature>
<dbReference type="Proteomes" id="UP001326110">
    <property type="component" value="Chromosome"/>
</dbReference>
<dbReference type="PANTHER" id="PTHR43281:SF1">
    <property type="entry name" value="FARNESYL DIPHOSPHATE SYNTHASE"/>
    <property type="match status" value="1"/>
</dbReference>
<dbReference type="PANTHER" id="PTHR43281">
    <property type="entry name" value="FARNESYL DIPHOSPHATE SYNTHASE"/>
    <property type="match status" value="1"/>
</dbReference>
<evidence type="ECO:0000313" key="9">
    <source>
        <dbReference type="EMBL" id="WQH06569.1"/>
    </source>
</evidence>
<proteinExistence type="inferred from homology"/>
<dbReference type="InterPro" id="IPR000092">
    <property type="entry name" value="Polyprenyl_synt"/>
</dbReference>
<evidence type="ECO:0000256" key="7">
    <source>
        <dbReference type="RuleBase" id="RU004466"/>
    </source>
</evidence>
<keyword evidence="6" id="KW-0414">Isoprene biosynthesis</keyword>
<dbReference type="Pfam" id="PF00348">
    <property type="entry name" value="polyprenyl_synt"/>
    <property type="match status" value="1"/>
</dbReference>
<dbReference type="EMBL" id="CP140152">
    <property type="protein sequence ID" value="WQH06569.1"/>
    <property type="molecule type" value="Genomic_DNA"/>
</dbReference>
<evidence type="ECO:0000256" key="1">
    <source>
        <dbReference type="ARBA" id="ARBA00001946"/>
    </source>
</evidence>
<name>A0ABZ0Y3F0_9BURK</name>
<protein>
    <submittedName>
        <fullName evidence="9">Polyprenyl synthetase family protein</fullName>
    </submittedName>
</protein>
<evidence type="ECO:0000256" key="4">
    <source>
        <dbReference type="ARBA" id="ARBA00022723"/>
    </source>
</evidence>
<dbReference type="SUPFAM" id="SSF48576">
    <property type="entry name" value="Terpenoid synthases"/>
    <property type="match status" value="1"/>
</dbReference>
<evidence type="ECO:0000256" key="6">
    <source>
        <dbReference type="ARBA" id="ARBA00023229"/>
    </source>
</evidence>
<evidence type="ECO:0000313" key="10">
    <source>
        <dbReference type="Proteomes" id="UP001326110"/>
    </source>
</evidence>
<dbReference type="GeneID" id="43166525"/>
<keyword evidence="5" id="KW-0460">Magnesium</keyword>
<keyword evidence="3 7" id="KW-0808">Transferase</keyword>
<dbReference type="Gene3D" id="1.10.600.10">
    <property type="entry name" value="Farnesyl Diphosphate Synthase"/>
    <property type="match status" value="1"/>
</dbReference>
<gene>
    <name evidence="9" type="ORF">SR858_09665</name>
</gene>
<comment type="cofactor">
    <cofactor evidence="1">
        <name>Mg(2+)</name>
        <dbReference type="ChEBI" id="CHEBI:18420"/>
    </cofactor>
</comment>
<evidence type="ECO:0000256" key="3">
    <source>
        <dbReference type="ARBA" id="ARBA00022679"/>
    </source>
</evidence>
<evidence type="ECO:0000256" key="2">
    <source>
        <dbReference type="ARBA" id="ARBA00006706"/>
    </source>
</evidence>
<sequence>MTDRHRMHWDTVERALEQRLQQVFGGHDSVDPLGDAMRAAVLGPRTRLESILLVSIARDIGYDTPSLLDVACAIAIVQAAALVLAGLPCKDDTALRRGVPALHRRYGEDVTVLAAVSLFSQAFTLVAGAEDLSAPMRMDLVAVLAQAIGAQGLFAGQCGNVVGSPEQAQINIDTSHALKTGALLCTAIEMAAIVAQANDTVTRSLRGVAAAVGQAYQIRDELPGAGAGPRPWHGDATGDDTGQESDKATLPGSLDIAAAGHNMDNALRQVQRCLEQALGPGNRTAGLLAARFPQLAVQYACGTG</sequence>